<dbReference type="AlphaFoldDB" id="A0A845SAT3"/>
<organism evidence="3 4">
    <name type="scientific">Candidatus Fonsibacter lacus</name>
    <dbReference type="NCBI Taxonomy" id="2576439"/>
    <lineage>
        <taxon>Bacteria</taxon>
        <taxon>Pseudomonadati</taxon>
        <taxon>Pseudomonadota</taxon>
        <taxon>Alphaproteobacteria</taxon>
        <taxon>Candidatus Pelagibacterales</taxon>
        <taxon>Candidatus Pelagibacterales incertae sedis</taxon>
        <taxon>Candidatus Fonsibacter</taxon>
    </lineage>
</organism>
<keyword evidence="1" id="KW-0732">Signal</keyword>
<proteinExistence type="predicted"/>
<dbReference type="InterPro" id="IPR037873">
    <property type="entry name" value="BamE-like"/>
</dbReference>
<name>A0A845SAT3_9PROT</name>
<dbReference type="EMBL" id="RGGN01000049">
    <property type="protein sequence ID" value="NCU62841.1"/>
    <property type="molecule type" value="Genomic_DNA"/>
</dbReference>
<evidence type="ECO:0000313" key="4">
    <source>
        <dbReference type="Proteomes" id="UP000572953"/>
    </source>
</evidence>
<gene>
    <name evidence="3" type="ORF">EBV78_01950</name>
    <name evidence="2" type="ORF">EBX74_02670</name>
</gene>
<evidence type="ECO:0000256" key="1">
    <source>
        <dbReference type="ARBA" id="ARBA00022729"/>
    </source>
</evidence>
<reference evidence="3 4" key="1">
    <citation type="submission" date="2018-10" db="EMBL/GenBank/DDBJ databases">
        <title>Iterative Subtractive Binning of Freshwater Chronoseries Metagenomes Recovers Nearly Complete Genomes from over Four Hundred Novel Species.</title>
        <authorList>
            <person name="Rodriguez-R L.M."/>
            <person name="Tsementzi D."/>
            <person name="Luo C."/>
            <person name="Konstantinidis K.T."/>
        </authorList>
    </citation>
    <scope>NUCLEOTIDE SEQUENCE [LARGE SCALE GENOMIC DNA]</scope>
    <source>
        <strain evidence="3">WB7_2B_003</strain>
        <strain evidence="2">WB8_2A_004</strain>
    </source>
</reference>
<dbReference type="EMBL" id="RGOB01000063">
    <property type="protein sequence ID" value="NCU53192.1"/>
    <property type="molecule type" value="Genomic_DNA"/>
</dbReference>
<evidence type="ECO:0000313" key="3">
    <source>
        <dbReference type="EMBL" id="NCU62841.1"/>
    </source>
</evidence>
<dbReference type="Proteomes" id="UP000572953">
    <property type="component" value="Unassembled WGS sequence"/>
</dbReference>
<dbReference type="PROSITE" id="PS51257">
    <property type="entry name" value="PROKAR_LIPOPROTEIN"/>
    <property type="match status" value="1"/>
</dbReference>
<dbReference type="Proteomes" id="UP000747791">
    <property type="component" value="Unassembled WGS sequence"/>
</dbReference>
<dbReference type="Gene3D" id="3.30.1450.10">
    <property type="match status" value="1"/>
</dbReference>
<sequence>MRFYFYKYILIFFFIFSCTTIDELHGIDNLKIKAESLQENITNTNDVLNLIGPPQNIGIANNNIWFYHEVHQTRNKYGTKVITDNNTLRLEFDDLGILKKINFLDKNTLSKNPFDESTTISLGKDSSFLSSFLASMRQRAKNFGKANEQ</sequence>
<comment type="caution">
    <text evidence="3">The sequence shown here is derived from an EMBL/GenBank/DDBJ whole genome shotgun (WGS) entry which is preliminary data.</text>
</comment>
<protein>
    <recommendedName>
        <fullName evidence="5">Outer membrane protein assembly factor BamE</fullName>
    </recommendedName>
</protein>
<accession>A0A845SAT3</accession>
<evidence type="ECO:0008006" key="5">
    <source>
        <dbReference type="Google" id="ProtNLM"/>
    </source>
</evidence>
<evidence type="ECO:0000313" key="2">
    <source>
        <dbReference type="EMBL" id="NCU53192.1"/>
    </source>
</evidence>